<dbReference type="STRING" id="1126833.VN24_01260"/>
<dbReference type="InterPro" id="IPR035906">
    <property type="entry name" value="MetI-like_sf"/>
</dbReference>
<feature type="transmembrane region" description="Helical" evidence="9">
    <location>
        <begin position="12"/>
        <end position="37"/>
    </location>
</feature>
<dbReference type="RefSeq" id="WP_045672851.1">
    <property type="nucleotide sequence ID" value="NZ_CP011058.1"/>
</dbReference>
<dbReference type="CDD" id="cd06261">
    <property type="entry name" value="TM_PBP2"/>
    <property type="match status" value="1"/>
</dbReference>
<dbReference type="OrthoDB" id="9805999at2"/>
<sequence>MEFIPQLLKGAVVSLELTVLGVLAGWLLGLFICLLKISSNRVISGFARGYIALLRGLPFLVLCMFIYYGSPILLGFDIPPFLSGVTALAVTTSAFSAEIIRGGIMGIAKGQKEAAESLGFNSWQTMRHIVLPQSLLSVLPQLTNEFSIVLKNSSLVMVISLTELTFTASQIVGVYFNPTEIYLATALLYFIMTFSISTLARYIERRKVNVFR</sequence>
<keyword evidence="3 9" id="KW-0813">Transport</keyword>
<dbReference type="Pfam" id="PF00528">
    <property type="entry name" value="BPD_transp_1"/>
    <property type="match status" value="1"/>
</dbReference>
<dbReference type="PATRIC" id="fig|1126833.4.peg.284"/>
<dbReference type="PROSITE" id="PS50928">
    <property type="entry name" value="ABC_TM1"/>
    <property type="match status" value="1"/>
</dbReference>
<dbReference type="InterPro" id="IPR043429">
    <property type="entry name" value="ArtM/GltK/GlnP/TcyL/YhdX-like"/>
</dbReference>
<evidence type="ECO:0000256" key="3">
    <source>
        <dbReference type="ARBA" id="ARBA00022448"/>
    </source>
</evidence>
<protein>
    <recommendedName>
        <fullName evidence="10">ABC transmembrane type-1 domain-containing protein</fullName>
    </recommendedName>
</protein>
<keyword evidence="7 9" id="KW-1133">Transmembrane helix</keyword>
<dbReference type="GO" id="GO:0006865">
    <property type="term" value="P:amino acid transport"/>
    <property type="evidence" value="ECO:0007669"/>
    <property type="project" value="UniProtKB-KW"/>
</dbReference>
<dbReference type="InterPro" id="IPR010065">
    <property type="entry name" value="AA_ABC_transptr_permease_3TM"/>
</dbReference>
<feature type="transmembrane region" description="Helical" evidence="9">
    <location>
        <begin position="155"/>
        <end position="175"/>
    </location>
</feature>
<dbReference type="SUPFAM" id="SSF161098">
    <property type="entry name" value="MetI-like"/>
    <property type="match status" value="1"/>
</dbReference>
<dbReference type="EMBL" id="CP011058">
    <property type="protein sequence ID" value="AJY77415.1"/>
    <property type="molecule type" value="Genomic_DNA"/>
</dbReference>
<dbReference type="AlphaFoldDB" id="A0A0D5NQG1"/>
<keyword evidence="12" id="KW-1185">Reference proteome</keyword>
<dbReference type="PANTHER" id="PTHR30614:SF20">
    <property type="entry name" value="GLUTAMINE TRANSPORT SYSTEM PERMEASE PROTEIN GLNP"/>
    <property type="match status" value="1"/>
</dbReference>
<evidence type="ECO:0000256" key="5">
    <source>
        <dbReference type="ARBA" id="ARBA00022692"/>
    </source>
</evidence>
<comment type="similarity">
    <text evidence="2">Belongs to the binding-protein-dependent transport system permease family. HisMQ subfamily.</text>
</comment>
<keyword evidence="6" id="KW-0029">Amino-acid transport</keyword>
<reference evidence="12" key="2">
    <citation type="submission" date="2015-03" db="EMBL/GenBank/DDBJ databases">
        <title>Genome sequence of Paenibacillus beijingensis strain DSM 24997T.</title>
        <authorList>
            <person name="Kwak Y."/>
            <person name="Shin J.-H."/>
        </authorList>
    </citation>
    <scope>NUCLEOTIDE SEQUENCE [LARGE SCALE GENOMIC DNA]</scope>
    <source>
        <strain evidence="12">DSM 24997</strain>
    </source>
</reference>
<keyword evidence="4" id="KW-1003">Cell membrane</keyword>
<organism evidence="11 12">
    <name type="scientific">Paenibacillus beijingensis</name>
    <dbReference type="NCBI Taxonomy" id="1126833"/>
    <lineage>
        <taxon>Bacteria</taxon>
        <taxon>Bacillati</taxon>
        <taxon>Bacillota</taxon>
        <taxon>Bacilli</taxon>
        <taxon>Bacillales</taxon>
        <taxon>Paenibacillaceae</taxon>
        <taxon>Paenibacillus</taxon>
    </lineage>
</organism>
<gene>
    <name evidence="11" type="ORF">VN24_01260</name>
</gene>
<feature type="transmembrane region" description="Helical" evidence="9">
    <location>
        <begin position="181"/>
        <end position="203"/>
    </location>
</feature>
<evidence type="ECO:0000256" key="4">
    <source>
        <dbReference type="ARBA" id="ARBA00022475"/>
    </source>
</evidence>
<evidence type="ECO:0000256" key="7">
    <source>
        <dbReference type="ARBA" id="ARBA00022989"/>
    </source>
</evidence>
<dbReference type="NCBIfam" id="TIGR01726">
    <property type="entry name" value="HEQRo_perm_3TM"/>
    <property type="match status" value="1"/>
</dbReference>
<evidence type="ECO:0000256" key="8">
    <source>
        <dbReference type="ARBA" id="ARBA00023136"/>
    </source>
</evidence>
<evidence type="ECO:0000259" key="10">
    <source>
        <dbReference type="PROSITE" id="PS50928"/>
    </source>
</evidence>
<evidence type="ECO:0000313" key="12">
    <source>
        <dbReference type="Proteomes" id="UP000032633"/>
    </source>
</evidence>
<keyword evidence="5 9" id="KW-0812">Transmembrane</keyword>
<evidence type="ECO:0000256" key="1">
    <source>
        <dbReference type="ARBA" id="ARBA00004651"/>
    </source>
</evidence>
<dbReference type="PANTHER" id="PTHR30614">
    <property type="entry name" value="MEMBRANE COMPONENT OF AMINO ACID ABC TRANSPORTER"/>
    <property type="match status" value="1"/>
</dbReference>
<evidence type="ECO:0000313" key="11">
    <source>
        <dbReference type="EMBL" id="AJY77415.1"/>
    </source>
</evidence>
<evidence type="ECO:0000256" key="6">
    <source>
        <dbReference type="ARBA" id="ARBA00022970"/>
    </source>
</evidence>
<feature type="domain" description="ABC transmembrane type-1" evidence="10">
    <location>
        <begin position="11"/>
        <end position="200"/>
    </location>
</feature>
<accession>A0A0D5NQG1</accession>
<reference evidence="11 12" key="1">
    <citation type="journal article" date="2015" name="J. Biotechnol.">
        <title>Complete genome sequence of Paenibacillus beijingensis 7188(T) (=DSM 24997(T)), a novel rhizobacterium from jujube garden soil.</title>
        <authorList>
            <person name="Kwak Y."/>
            <person name="Shin J.H."/>
        </authorList>
    </citation>
    <scope>NUCLEOTIDE SEQUENCE [LARGE SCALE GENOMIC DNA]</scope>
    <source>
        <strain evidence="11 12">DSM 24997</strain>
    </source>
</reference>
<evidence type="ECO:0000256" key="9">
    <source>
        <dbReference type="RuleBase" id="RU363032"/>
    </source>
</evidence>
<dbReference type="InterPro" id="IPR000515">
    <property type="entry name" value="MetI-like"/>
</dbReference>
<name>A0A0D5NQG1_9BACL</name>
<evidence type="ECO:0000256" key="2">
    <source>
        <dbReference type="ARBA" id="ARBA00010072"/>
    </source>
</evidence>
<keyword evidence="8 9" id="KW-0472">Membrane</keyword>
<dbReference type="HOGENOM" id="CLU_019602_1_1_9"/>
<feature type="transmembrane region" description="Helical" evidence="9">
    <location>
        <begin position="49"/>
        <end position="69"/>
    </location>
</feature>
<dbReference type="Proteomes" id="UP000032633">
    <property type="component" value="Chromosome"/>
</dbReference>
<proteinExistence type="inferred from homology"/>
<dbReference type="KEGG" id="pbj:VN24_01260"/>
<dbReference type="GO" id="GO:0043190">
    <property type="term" value="C:ATP-binding cassette (ABC) transporter complex"/>
    <property type="evidence" value="ECO:0007669"/>
    <property type="project" value="InterPro"/>
</dbReference>
<comment type="subcellular location">
    <subcellularLocation>
        <location evidence="1 9">Cell membrane</location>
        <topology evidence="1 9">Multi-pass membrane protein</topology>
    </subcellularLocation>
</comment>
<dbReference type="Gene3D" id="1.10.3720.10">
    <property type="entry name" value="MetI-like"/>
    <property type="match status" value="1"/>
</dbReference>
<feature type="transmembrane region" description="Helical" evidence="9">
    <location>
        <begin position="81"/>
        <end position="100"/>
    </location>
</feature>
<dbReference type="GO" id="GO:0022857">
    <property type="term" value="F:transmembrane transporter activity"/>
    <property type="evidence" value="ECO:0007669"/>
    <property type="project" value="InterPro"/>
</dbReference>